<accession>A0A6J6VZ94</accession>
<feature type="compositionally biased region" description="Basic and acidic residues" evidence="1">
    <location>
        <begin position="78"/>
        <end position="89"/>
    </location>
</feature>
<dbReference type="AlphaFoldDB" id="A0A6J6VZ94"/>
<feature type="region of interest" description="Disordered" evidence="1">
    <location>
        <begin position="26"/>
        <end position="89"/>
    </location>
</feature>
<feature type="compositionally biased region" description="Polar residues" evidence="1">
    <location>
        <begin position="26"/>
        <end position="40"/>
    </location>
</feature>
<feature type="compositionally biased region" description="Low complexity" evidence="1">
    <location>
        <begin position="48"/>
        <end position="59"/>
    </location>
</feature>
<dbReference type="EMBL" id="CAEZYR010000227">
    <property type="protein sequence ID" value="CAB4775847.1"/>
    <property type="molecule type" value="Genomic_DNA"/>
</dbReference>
<reference evidence="2" key="1">
    <citation type="submission" date="2020-05" db="EMBL/GenBank/DDBJ databases">
        <authorList>
            <person name="Chiriac C."/>
            <person name="Salcher M."/>
            <person name="Ghai R."/>
            <person name="Kavagutti S V."/>
        </authorList>
    </citation>
    <scope>NUCLEOTIDE SEQUENCE</scope>
</reference>
<name>A0A6J6VZ94_9ZZZZ</name>
<sequence>MRDARANDPLPTGDDAKAVALASLGFTTPNTGSANSSGSTAYDDRNRTSSVVPSATSPVIADESPLANSAYPTIRASRTPERACSPRDATRSIDCLTSAAPIRVPSANVAAGSIWNFQVKPSAPTPHDVASAPTTVPFETS</sequence>
<feature type="region of interest" description="Disordered" evidence="1">
    <location>
        <begin position="120"/>
        <end position="141"/>
    </location>
</feature>
<feature type="compositionally biased region" description="Polar residues" evidence="1">
    <location>
        <begin position="132"/>
        <end position="141"/>
    </location>
</feature>
<evidence type="ECO:0000313" key="2">
    <source>
        <dbReference type="EMBL" id="CAB4775847.1"/>
    </source>
</evidence>
<gene>
    <name evidence="2" type="ORF">UFOPK2754_03359</name>
</gene>
<protein>
    <submittedName>
        <fullName evidence="2">Unannotated protein</fullName>
    </submittedName>
</protein>
<evidence type="ECO:0000256" key="1">
    <source>
        <dbReference type="SAM" id="MobiDB-lite"/>
    </source>
</evidence>
<proteinExistence type="predicted"/>
<organism evidence="2">
    <name type="scientific">freshwater metagenome</name>
    <dbReference type="NCBI Taxonomy" id="449393"/>
    <lineage>
        <taxon>unclassified sequences</taxon>
        <taxon>metagenomes</taxon>
        <taxon>ecological metagenomes</taxon>
    </lineage>
</organism>